<evidence type="ECO:0000256" key="3">
    <source>
        <dbReference type="ARBA" id="ARBA00023163"/>
    </source>
</evidence>
<dbReference type="InterPro" id="IPR018490">
    <property type="entry name" value="cNMP-bd_dom_sf"/>
</dbReference>
<dbReference type="Pfam" id="PF00027">
    <property type="entry name" value="cNMP_binding"/>
    <property type="match status" value="1"/>
</dbReference>
<dbReference type="EMBL" id="JAFKCW010000003">
    <property type="protein sequence ID" value="MBN7801864.1"/>
    <property type="molecule type" value="Genomic_DNA"/>
</dbReference>
<dbReference type="PROSITE" id="PS50042">
    <property type="entry name" value="CNMP_BINDING_3"/>
    <property type="match status" value="1"/>
</dbReference>
<dbReference type="CDD" id="cd00038">
    <property type="entry name" value="CAP_ED"/>
    <property type="match status" value="1"/>
</dbReference>
<evidence type="ECO:0000256" key="1">
    <source>
        <dbReference type="ARBA" id="ARBA00023015"/>
    </source>
</evidence>
<keyword evidence="1" id="KW-0805">Transcription regulation</keyword>
<dbReference type="SUPFAM" id="SSF51206">
    <property type="entry name" value="cAMP-binding domain-like"/>
    <property type="match status" value="1"/>
</dbReference>
<keyword evidence="3" id="KW-0804">Transcription</keyword>
<dbReference type="InterPro" id="IPR014710">
    <property type="entry name" value="RmlC-like_jellyroll"/>
</dbReference>
<dbReference type="InterPro" id="IPR036388">
    <property type="entry name" value="WH-like_DNA-bd_sf"/>
</dbReference>
<dbReference type="RefSeq" id="WP_206569876.1">
    <property type="nucleotide sequence ID" value="NZ_JAFKCW010000003.1"/>
</dbReference>
<keyword evidence="2" id="KW-0238">DNA-binding</keyword>
<evidence type="ECO:0000256" key="2">
    <source>
        <dbReference type="ARBA" id="ARBA00023125"/>
    </source>
</evidence>
<reference evidence="6 7" key="1">
    <citation type="submission" date="2021-03" db="EMBL/GenBank/DDBJ databases">
        <title>novel species isolated from a fishpond in China.</title>
        <authorList>
            <person name="Lu H."/>
            <person name="Cai Z."/>
        </authorList>
    </citation>
    <scope>NUCLEOTIDE SEQUENCE [LARGE SCALE GENOMIC DNA]</scope>
    <source>
        <strain evidence="6 7">JCM 31546</strain>
    </source>
</reference>
<evidence type="ECO:0000259" key="4">
    <source>
        <dbReference type="PROSITE" id="PS50042"/>
    </source>
</evidence>
<dbReference type="Gene3D" id="2.60.120.10">
    <property type="entry name" value="Jelly Rolls"/>
    <property type="match status" value="1"/>
</dbReference>
<feature type="domain" description="HTH crp-type" evidence="5">
    <location>
        <begin position="128"/>
        <end position="201"/>
    </location>
</feature>
<evidence type="ECO:0000313" key="6">
    <source>
        <dbReference type="EMBL" id="MBN7801864.1"/>
    </source>
</evidence>
<dbReference type="PROSITE" id="PS51063">
    <property type="entry name" value="HTH_CRP_2"/>
    <property type="match status" value="1"/>
</dbReference>
<dbReference type="SMART" id="SM00419">
    <property type="entry name" value="HTH_CRP"/>
    <property type="match status" value="1"/>
</dbReference>
<dbReference type="InterPro" id="IPR000595">
    <property type="entry name" value="cNMP-bd_dom"/>
</dbReference>
<dbReference type="SUPFAM" id="SSF46785">
    <property type="entry name" value="Winged helix' DNA-binding domain"/>
    <property type="match status" value="1"/>
</dbReference>
<accession>A0ABS3BRG2</accession>
<feature type="domain" description="Cyclic nucleotide-binding" evidence="4">
    <location>
        <begin position="19"/>
        <end position="93"/>
    </location>
</feature>
<sequence>MNYPLTLGQTKSFPSLTILQKGESVFLQNQEFKGYFLIRTGMVKICRIHESGAKALLSFKIQGEFLGEITETPTGKRQSYTAVATEDRTIVELIPYSIGTPCKLQEILKNLQEEIHQTRIRLERYLYQDAEERIKTTLKDLATRLGKKYGSETLLKLPMTHEDLATLTYTSRQTVTTVLSALKAQNKITYSRGRILIRNIDKL</sequence>
<dbReference type="Gene3D" id="1.10.10.10">
    <property type="entry name" value="Winged helix-like DNA-binding domain superfamily/Winged helix DNA-binding domain"/>
    <property type="match status" value="1"/>
</dbReference>
<dbReference type="InterPro" id="IPR012318">
    <property type="entry name" value="HTH_CRP"/>
</dbReference>
<dbReference type="Proteomes" id="UP000664698">
    <property type="component" value="Unassembled WGS sequence"/>
</dbReference>
<comment type="caution">
    <text evidence="6">The sequence shown here is derived from an EMBL/GenBank/DDBJ whole genome shotgun (WGS) entry which is preliminary data.</text>
</comment>
<name>A0ABS3BRG2_9BACT</name>
<evidence type="ECO:0000313" key="7">
    <source>
        <dbReference type="Proteomes" id="UP000664698"/>
    </source>
</evidence>
<dbReference type="InterPro" id="IPR036390">
    <property type="entry name" value="WH_DNA-bd_sf"/>
</dbReference>
<gene>
    <name evidence="6" type="ORF">J0A67_13400</name>
</gene>
<protein>
    <submittedName>
        <fullName evidence="6">Crp/Fnr family transcriptional regulator</fullName>
    </submittedName>
</protein>
<dbReference type="Pfam" id="PF13545">
    <property type="entry name" value="HTH_Crp_2"/>
    <property type="match status" value="1"/>
</dbReference>
<keyword evidence="7" id="KW-1185">Reference proteome</keyword>
<proteinExistence type="predicted"/>
<evidence type="ECO:0000259" key="5">
    <source>
        <dbReference type="PROSITE" id="PS51063"/>
    </source>
</evidence>
<organism evidence="6 7">
    <name type="scientific">Algoriphagus aestuariicola</name>
    <dbReference type="NCBI Taxonomy" id="1852016"/>
    <lineage>
        <taxon>Bacteria</taxon>
        <taxon>Pseudomonadati</taxon>
        <taxon>Bacteroidota</taxon>
        <taxon>Cytophagia</taxon>
        <taxon>Cytophagales</taxon>
        <taxon>Cyclobacteriaceae</taxon>
        <taxon>Algoriphagus</taxon>
    </lineage>
</organism>